<evidence type="ECO:0000256" key="3">
    <source>
        <dbReference type="ARBA" id="ARBA00022475"/>
    </source>
</evidence>
<evidence type="ECO:0000256" key="7">
    <source>
        <dbReference type="ARBA" id="ARBA00023136"/>
    </source>
</evidence>
<keyword evidence="6 8" id="KW-1133">Transmembrane helix</keyword>
<comment type="caution">
    <text evidence="10">The sequence shown here is derived from an EMBL/GenBank/DDBJ whole genome shotgun (WGS) entry which is preliminary data.</text>
</comment>
<feature type="transmembrane region" description="Helical" evidence="8">
    <location>
        <begin position="42"/>
        <end position="62"/>
    </location>
</feature>
<feature type="transmembrane region" description="Helical" evidence="8">
    <location>
        <begin position="367"/>
        <end position="384"/>
    </location>
</feature>
<proteinExistence type="predicted"/>
<dbReference type="Pfam" id="PF12832">
    <property type="entry name" value="MFS_1_like"/>
    <property type="match status" value="1"/>
</dbReference>
<dbReference type="EMBL" id="BAAACG010000001">
    <property type="protein sequence ID" value="GAA0732185.1"/>
    <property type="molecule type" value="Genomic_DNA"/>
</dbReference>
<feature type="transmembrane region" description="Helical" evidence="8">
    <location>
        <begin position="71"/>
        <end position="89"/>
    </location>
</feature>
<evidence type="ECO:0000256" key="2">
    <source>
        <dbReference type="ARBA" id="ARBA00022448"/>
    </source>
</evidence>
<feature type="transmembrane region" description="Helical" evidence="8">
    <location>
        <begin position="298"/>
        <end position="316"/>
    </location>
</feature>
<evidence type="ECO:0000256" key="1">
    <source>
        <dbReference type="ARBA" id="ARBA00004429"/>
    </source>
</evidence>
<comment type="subcellular location">
    <subcellularLocation>
        <location evidence="1">Cell inner membrane</location>
        <topology evidence="1">Multi-pass membrane protein</topology>
    </subcellularLocation>
</comment>
<keyword evidence="7 8" id="KW-0472">Membrane</keyword>
<reference evidence="11" key="1">
    <citation type="journal article" date="2019" name="Int. J. Syst. Evol. Microbiol.">
        <title>The Global Catalogue of Microorganisms (GCM) 10K type strain sequencing project: providing services to taxonomists for standard genome sequencing and annotation.</title>
        <authorList>
            <consortium name="The Broad Institute Genomics Platform"/>
            <consortium name="The Broad Institute Genome Sequencing Center for Infectious Disease"/>
            <person name="Wu L."/>
            <person name="Ma J."/>
        </authorList>
    </citation>
    <scope>NUCLEOTIDE SEQUENCE [LARGE SCALE GENOMIC DNA]</scope>
    <source>
        <strain evidence="11">JCM 1407</strain>
    </source>
</reference>
<feature type="transmembrane region" description="Helical" evidence="8">
    <location>
        <begin position="156"/>
        <end position="175"/>
    </location>
</feature>
<dbReference type="InterPro" id="IPR036259">
    <property type="entry name" value="MFS_trans_sf"/>
</dbReference>
<dbReference type="Proteomes" id="UP001501510">
    <property type="component" value="Unassembled WGS sequence"/>
</dbReference>
<dbReference type="SUPFAM" id="SSF103473">
    <property type="entry name" value="MFS general substrate transporter"/>
    <property type="match status" value="1"/>
</dbReference>
<feature type="transmembrane region" description="Helical" evidence="8">
    <location>
        <begin position="337"/>
        <end position="361"/>
    </location>
</feature>
<feature type="domain" description="Major facilitator superfamily (MFS) profile" evidence="9">
    <location>
        <begin position="4"/>
        <end position="389"/>
    </location>
</feature>
<gene>
    <name evidence="10" type="ORF">GCM10008906_01510</name>
</gene>
<evidence type="ECO:0000313" key="10">
    <source>
        <dbReference type="EMBL" id="GAA0732185.1"/>
    </source>
</evidence>
<feature type="transmembrane region" description="Helical" evidence="8">
    <location>
        <begin position="95"/>
        <end position="119"/>
    </location>
</feature>
<evidence type="ECO:0000256" key="8">
    <source>
        <dbReference type="SAM" id="Phobius"/>
    </source>
</evidence>
<keyword evidence="5 8" id="KW-0812">Transmembrane</keyword>
<name>A0ABP3UET8_9CLOT</name>
<feature type="transmembrane region" description="Helical" evidence="8">
    <location>
        <begin position="211"/>
        <end position="232"/>
    </location>
</feature>
<evidence type="ECO:0000259" key="9">
    <source>
        <dbReference type="PROSITE" id="PS50850"/>
    </source>
</evidence>
<evidence type="ECO:0000256" key="5">
    <source>
        <dbReference type="ARBA" id="ARBA00022692"/>
    </source>
</evidence>
<keyword evidence="2" id="KW-0813">Transport</keyword>
<feature type="transmembrane region" description="Helical" evidence="8">
    <location>
        <begin position="12"/>
        <end position="30"/>
    </location>
</feature>
<dbReference type="Gene3D" id="1.20.1250.20">
    <property type="entry name" value="MFS general substrate transporter like domains"/>
    <property type="match status" value="2"/>
</dbReference>
<feature type="transmembrane region" description="Helical" evidence="8">
    <location>
        <begin position="244"/>
        <end position="262"/>
    </location>
</feature>
<dbReference type="PROSITE" id="PS50850">
    <property type="entry name" value="MFS"/>
    <property type="match status" value="1"/>
</dbReference>
<dbReference type="PANTHER" id="PTHR23522:SF10">
    <property type="entry name" value="3-PHENYLPROPIONIC ACID TRANSPORTER-RELATED"/>
    <property type="match status" value="1"/>
</dbReference>
<dbReference type="InterPro" id="IPR024989">
    <property type="entry name" value="MFS_assoc_dom"/>
</dbReference>
<keyword evidence="3" id="KW-1003">Cell membrane</keyword>
<dbReference type="PANTHER" id="PTHR23522">
    <property type="entry name" value="BLL5896 PROTEIN"/>
    <property type="match status" value="1"/>
</dbReference>
<evidence type="ECO:0000256" key="4">
    <source>
        <dbReference type="ARBA" id="ARBA00022519"/>
    </source>
</evidence>
<sequence>MKKTIREFKTTYFVFNFVITVFAGFLLPYMKHMNLSNSYIGIITAIMTVSGILGQVITGYLCDVNRTIKKIFILWEIILTILVIIFSIVNRNLYYLVVLLFLIGFVQSALCSLIDSWIIEKSEEIKNKFGPIRAYGSIGAGIASILFGYLTDKYGWNSIFIAYPIIMLILIMITFKMKDVNKNLKNAEEKKCAQNKITMEDIKLLFSNTRYVYLIFIFLILYMSLKVITMFSVLNIKSISEENWYFGVYTFITAFSEIPIFIYSPKIMKKVNSYYLLIFASLFFIIRIIMVATSRNVYTIIASGIFHMTTFSFIALSSKYLIDEVSPENLKTTSQMVAMAIYLSLGDSISSLISGIMSDFIGTSNTLFVFCGLCVIAFIMSIRYNKKYNCIKVRSE</sequence>
<feature type="transmembrane region" description="Helical" evidence="8">
    <location>
        <begin position="274"/>
        <end position="292"/>
    </location>
</feature>
<keyword evidence="11" id="KW-1185">Reference proteome</keyword>
<protein>
    <recommendedName>
        <fullName evidence="9">Major facilitator superfamily (MFS) profile domain-containing protein</fullName>
    </recommendedName>
</protein>
<accession>A0ABP3UET8</accession>
<organism evidence="10 11">
    <name type="scientific">Clostridium oceanicum</name>
    <dbReference type="NCBI Taxonomy" id="1543"/>
    <lineage>
        <taxon>Bacteria</taxon>
        <taxon>Bacillati</taxon>
        <taxon>Bacillota</taxon>
        <taxon>Clostridia</taxon>
        <taxon>Eubacteriales</taxon>
        <taxon>Clostridiaceae</taxon>
        <taxon>Clostridium</taxon>
    </lineage>
</organism>
<evidence type="ECO:0000313" key="11">
    <source>
        <dbReference type="Proteomes" id="UP001501510"/>
    </source>
</evidence>
<dbReference type="InterPro" id="IPR020846">
    <property type="entry name" value="MFS_dom"/>
</dbReference>
<feature type="transmembrane region" description="Helical" evidence="8">
    <location>
        <begin position="131"/>
        <end position="150"/>
    </location>
</feature>
<keyword evidence="4" id="KW-0997">Cell inner membrane</keyword>
<evidence type="ECO:0000256" key="6">
    <source>
        <dbReference type="ARBA" id="ARBA00022989"/>
    </source>
</evidence>
<dbReference type="RefSeq" id="WP_343757832.1">
    <property type="nucleotide sequence ID" value="NZ_BAAACG010000001.1"/>
</dbReference>